<comment type="caution">
    <text evidence="1">The sequence shown here is derived from an EMBL/GenBank/DDBJ whole genome shotgun (WGS) entry which is preliminary data.</text>
</comment>
<evidence type="ECO:0000313" key="1">
    <source>
        <dbReference type="EMBL" id="CCM75625.1"/>
    </source>
</evidence>
<dbReference type="HOGENOM" id="CLU_2603589_0_0_5"/>
<proteinExistence type="predicted"/>
<dbReference type="EMBL" id="CANI01000018">
    <property type="protein sequence ID" value="CCM75625.1"/>
    <property type="molecule type" value="Genomic_DNA"/>
</dbReference>
<name>K0PVQ1_9HYPH</name>
<evidence type="ECO:0000313" key="2">
    <source>
        <dbReference type="Proteomes" id="UP000009319"/>
    </source>
</evidence>
<organism evidence="1 2">
    <name type="scientific">Rhizobium mesoamericanum STM3625</name>
    <dbReference type="NCBI Taxonomy" id="1211777"/>
    <lineage>
        <taxon>Bacteria</taxon>
        <taxon>Pseudomonadati</taxon>
        <taxon>Pseudomonadota</taxon>
        <taxon>Alphaproteobacteria</taxon>
        <taxon>Hyphomicrobiales</taxon>
        <taxon>Rhizobiaceae</taxon>
        <taxon>Rhizobium/Agrobacterium group</taxon>
        <taxon>Rhizobium</taxon>
    </lineage>
</organism>
<dbReference type="Proteomes" id="UP000009319">
    <property type="component" value="Unassembled WGS sequence"/>
</dbReference>
<sequence length="79" mass="8898">MMTFVNTHHEIDDTRIGTNAFCTNAECILVELIPTLSLMAAIADDGFVVGKPGWGQDLDNRTFSRTIGRFWHDNLPEFL</sequence>
<protein>
    <submittedName>
        <fullName evidence="1">Uncharacterized protein</fullName>
    </submittedName>
</protein>
<dbReference type="AlphaFoldDB" id="K0PVQ1"/>
<dbReference type="STRING" id="1211777.BN77_2794"/>
<gene>
    <name evidence="1" type="ORF">BN77_2794</name>
</gene>
<reference evidence="1 2" key="1">
    <citation type="journal article" date="2013" name="Genome Announc.">
        <title>Draft Genome Sequence of Rhizobium mesoamericanum STM3625, a Nitrogen-Fixing Symbiont of Mimosa pudica Isolated in French Guiana (South America).</title>
        <authorList>
            <person name="Moulin L."/>
            <person name="Mornico D."/>
            <person name="Melkonian R."/>
            <person name="Klonowska A."/>
        </authorList>
    </citation>
    <scope>NUCLEOTIDE SEQUENCE [LARGE SCALE GENOMIC DNA]</scope>
    <source>
        <strain evidence="1 2">STM3625</strain>
    </source>
</reference>
<accession>K0PVQ1</accession>
<keyword evidence="2" id="KW-1185">Reference proteome</keyword>